<dbReference type="EMBL" id="KI287133">
    <property type="protein sequence ID" value="ESA10413.1"/>
    <property type="molecule type" value="Genomic_DNA"/>
</dbReference>
<keyword evidence="1" id="KW-1133">Transmembrane helix</keyword>
<reference evidence="2" key="1">
    <citation type="submission" date="2013-07" db="EMBL/GenBank/DDBJ databases">
        <title>The genome of an arbuscular mycorrhizal fungus provides insights into the evolution of the oldest plant symbiosis.</title>
        <authorList>
            <consortium name="DOE Joint Genome Institute"/>
            <person name="Tisserant E."/>
            <person name="Malbreil M."/>
            <person name="Kuo A."/>
            <person name="Kohler A."/>
            <person name="Symeonidi A."/>
            <person name="Balestrini R."/>
            <person name="Charron P."/>
            <person name="Duensing N."/>
            <person name="Frei-dit-Frey N."/>
            <person name="Gianinazzi-Pearson V."/>
            <person name="Gilbert B."/>
            <person name="Handa Y."/>
            <person name="Hijri M."/>
            <person name="Kaul R."/>
            <person name="Kawaguchi M."/>
            <person name="Krajinski F."/>
            <person name="Lammers P."/>
            <person name="Lapierre D."/>
            <person name="Masclaux F.G."/>
            <person name="Murat C."/>
            <person name="Morin E."/>
            <person name="Ndikumana S."/>
            <person name="Pagni M."/>
            <person name="Petitpierre D."/>
            <person name="Requena N."/>
            <person name="Rosikiewicz P."/>
            <person name="Riley R."/>
            <person name="Saito K."/>
            <person name="San Clemente H."/>
            <person name="Shapiro H."/>
            <person name="van Tuinen D."/>
            <person name="Becard G."/>
            <person name="Bonfante P."/>
            <person name="Paszkowski U."/>
            <person name="Shachar-Hill Y."/>
            <person name="Young J.P."/>
            <person name="Sanders I.R."/>
            <person name="Henrissat B."/>
            <person name="Rensing S.A."/>
            <person name="Grigoriev I.V."/>
            <person name="Corradi N."/>
            <person name="Roux C."/>
            <person name="Martin F."/>
        </authorList>
    </citation>
    <scope>NUCLEOTIDE SEQUENCE</scope>
    <source>
        <strain evidence="2">DAOM 197198</strain>
    </source>
</reference>
<keyword evidence="1" id="KW-0812">Transmembrane</keyword>
<sequence>MFMKLKKILIKKQRIKKFACIPVNRICLKNYERVIIVRLIIDFYGQLFFINAPLGFAFKYIVYIAYCRTISQNVWSVILERCFRGVVVPVVKMVLQIIFRNKVLKLIKSRNDLSRKKEILYEYEVKLVLTVSFGLSVHKKFHGT</sequence>
<organism evidence="2">
    <name type="scientific">Rhizophagus irregularis (strain DAOM 181602 / DAOM 197198 / MUCL 43194)</name>
    <name type="common">Arbuscular mycorrhizal fungus</name>
    <name type="synonym">Glomus intraradices</name>
    <dbReference type="NCBI Taxonomy" id="747089"/>
    <lineage>
        <taxon>Eukaryota</taxon>
        <taxon>Fungi</taxon>
        <taxon>Fungi incertae sedis</taxon>
        <taxon>Mucoromycota</taxon>
        <taxon>Glomeromycotina</taxon>
        <taxon>Glomeromycetes</taxon>
        <taxon>Glomerales</taxon>
        <taxon>Glomeraceae</taxon>
        <taxon>Rhizophagus</taxon>
    </lineage>
</organism>
<accession>U9TVP8</accession>
<feature type="transmembrane region" description="Helical" evidence="1">
    <location>
        <begin position="43"/>
        <end position="66"/>
    </location>
</feature>
<keyword evidence="1" id="KW-0472">Membrane</keyword>
<name>U9TVP8_RHIID</name>
<proteinExistence type="predicted"/>
<dbReference type="AlphaFoldDB" id="U9TVP8"/>
<protein>
    <submittedName>
        <fullName evidence="2">Uncharacterized protein</fullName>
    </submittedName>
</protein>
<gene>
    <name evidence="2" type="ORF">GLOINDRAFT_97320</name>
</gene>
<evidence type="ECO:0000256" key="1">
    <source>
        <dbReference type="SAM" id="Phobius"/>
    </source>
</evidence>
<dbReference type="HOGENOM" id="CLU_1797487_0_0_1"/>
<evidence type="ECO:0000313" key="2">
    <source>
        <dbReference type="EMBL" id="ESA10413.1"/>
    </source>
</evidence>